<keyword evidence="14" id="KW-1185">Reference proteome</keyword>
<dbReference type="InterPro" id="IPR006657">
    <property type="entry name" value="MoPterin_dinucl-bd_dom"/>
</dbReference>
<dbReference type="Pfam" id="PF12797">
    <property type="entry name" value="Fer4_2"/>
    <property type="match status" value="1"/>
</dbReference>
<evidence type="ECO:0000256" key="6">
    <source>
        <dbReference type="ARBA" id="ARBA00023002"/>
    </source>
</evidence>
<dbReference type="EMBL" id="BLXY01000001">
    <property type="protein sequence ID" value="GFO62387.1"/>
    <property type="molecule type" value="Genomic_DNA"/>
</dbReference>
<dbReference type="Gene3D" id="3.40.50.740">
    <property type="match status" value="1"/>
</dbReference>
<dbReference type="SMART" id="SM00926">
    <property type="entry name" value="Molybdop_Fe4S4"/>
    <property type="match status" value="1"/>
</dbReference>
<dbReference type="GO" id="GO:0016491">
    <property type="term" value="F:oxidoreductase activity"/>
    <property type="evidence" value="ECO:0007669"/>
    <property type="project" value="UniProtKB-KW"/>
</dbReference>
<dbReference type="EMBL" id="CP096574">
    <property type="protein sequence ID" value="UPU36022.1"/>
    <property type="molecule type" value="Genomic_DNA"/>
</dbReference>
<dbReference type="AlphaFoldDB" id="A0A6V8MRF8"/>
<dbReference type="GO" id="GO:0046872">
    <property type="term" value="F:metal ion binding"/>
    <property type="evidence" value="ECO:0007669"/>
    <property type="project" value="UniProtKB-KW"/>
</dbReference>
<dbReference type="InterPro" id="IPR006963">
    <property type="entry name" value="Mopterin_OxRdtase_4Fe-4S_dom"/>
</dbReference>
<evidence type="ECO:0000313" key="12">
    <source>
        <dbReference type="EMBL" id="UPU36022.1"/>
    </source>
</evidence>
<organism evidence="11 13">
    <name type="scientific">Geomonas paludis</name>
    <dbReference type="NCBI Taxonomy" id="2740185"/>
    <lineage>
        <taxon>Bacteria</taxon>
        <taxon>Pseudomonadati</taxon>
        <taxon>Thermodesulfobacteriota</taxon>
        <taxon>Desulfuromonadia</taxon>
        <taxon>Geobacterales</taxon>
        <taxon>Geobacteraceae</taxon>
        <taxon>Geomonas</taxon>
    </lineage>
</organism>
<evidence type="ECO:0000313" key="11">
    <source>
        <dbReference type="EMBL" id="GFO62387.1"/>
    </source>
</evidence>
<dbReference type="PROSITE" id="PS51379">
    <property type="entry name" value="4FE4S_FER_2"/>
    <property type="match status" value="2"/>
</dbReference>
<dbReference type="Proteomes" id="UP000568888">
    <property type="component" value="Unassembled WGS sequence"/>
</dbReference>
<evidence type="ECO:0000256" key="5">
    <source>
        <dbReference type="ARBA" id="ARBA00022729"/>
    </source>
</evidence>
<feature type="domain" description="4Fe-4S ferredoxin-type" evidence="9">
    <location>
        <begin position="792"/>
        <end position="824"/>
    </location>
</feature>
<keyword evidence="6" id="KW-0560">Oxidoreductase</keyword>
<dbReference type="Pfam" id="PF04879">
    <property type="entry name" value="Molybdop_Fe4S4"/>
    <property type="match status" value="1"/>
</dbReference>
<comment type="similarity">
    <text evidence="1">Belongs to the prokaryotic molybdopterin-containing oxidoreductase family.</text>
</comment>
<keyword evidence="5" id="KW-0732">Signal</keyword>
<dbReference type="PANTHER" id="PTHR43742:SF9">
    <property type="entry name" value="TETRATHIONATE REDUCTASE SUBUNIT A"/>
    <property type="match status" value="1"/>
</dbReference>
<accession>A0A6V8MRF8</accession>
<dbReference type="SUPFAM" id="SSF54862">
    <property type="entry name" value="4Fe-4S ferredoxins"/>
    <property type="match status" value="1"/>
</dbReference>
<gene>
    <name evidence="11" type="ORF">GMPD_03060</name>
    <name evidence="12" type="ORF">M1B72_21715</name>
</gene>
<proteinExistence type="inferred from homology"/>
<evidence type="ECO:0000256" key="4">
    <source>
        <dbReference type="ARBA" id="ARBA00022723"/>
    </source>
</evidence>
<dbReference type="Gene3D" id="3.40.228.10">
    <property type="entry name" value="Dimethylsulfoxide Reductase, domain 2"/>
    <property type="match status" value="2"/>
</dbReference>
<dbReference type="Pfam" id="PF13247">
    <property type="entry name" value="Fer4_11"/>
    <property type="match status" value="1"/>
</dbReference>
<dbReference type="Gene3D" id="3.30.70.20">
    <property type="match status" value="2"/>
</dbReference>
<keyword evidence="8" id="KW-0411">Iron-sulfur</keyword>
<dbReference type="InterPro" id="IPR050612">
    <property type="entry name" value="Prok_Mopterin_Oxidored"/>
</dbReference>
<evidence type="ECO:0000256" key="3">
    <source>
        <dbReference type="ARBA" id="ARBA00022505"/>
    </source>
</evidence>
<keyword evidence="7" id="KW-0408">Iron</keyword>
<reference evidence="12" key="3">
    <citation type="submission" date="2022-04" db="EMBL/GenBank/DDBJ databases">
        <authorList>
            <person name="Liu G."/>
        </authorList>
    </citation>
    <scope>NUCLEOTIDE SEQUENCE</scope>
    <source>
        <strain evidence="12">RG22</strain>
    </source>
</reference>
<dbReference type="CDD" id="cd10551">
    <property type="entry name" value="PsrB"/>
    <property type="match status" value="1"/>
</dbReference>
<dbReference type="PROSITE" id="PS51669">
    <property type="entry name" value="4FE4S_MOW_BIS_MGD"/>
    <property type="match status" value="1"/>
</dbReference>
<dbReference type="Proteomes" id="UP000831485">
    <property type="component" value="Chromosome"/>
</dbReference>
<reference evidence="13" key="1">
    <citation type="submission" date="2020-06" db="EMBL/GenBank/DDBJ databases">
        <title>Draft genomic sequecing of Geomonas sp. Red736.</title>
        <authorList>
            <person name="Itoh H."/>
            <person name="Xu Z.X."/>
            <person name="Ushijima N."/>
            <person name="Masuda Y."/>
            <person name="Shiratori Y."/>
            <person name="Senoo K."/>
        </authorList>
    </citation>
    <scope>NUCLEOTIDE SEQUENCE [LARGE SCALE GENOMIC DNA]</scope>
    <source>
        <strain evidence="13">Red736</strain>
    </source>
</reference>
<evidence type="ECO:0000259" key="10">
    <source>
        <dbReference type="PROSITE" id="PS51669"/>
    </source>
</evidence>
<sequence>MSEMSRRTFLWITGGSSIALATDQPRKLVNKLIPKVIPPEEITPGNWTFYATTCRECPAGCGMHVANRDGRATKAEGNPAHPVNRGALCPRGQSALQGLYDPDRVTTPLYRTGRKLRPKSWQEAFDSISNRLASGGRVALLSSLQTGAQAEVLRAFVAAFGSARLLFYEPFNYEALRAAHQQLFGLPVIPRYDLEGSDFIVSFAADFLETWGSPVRQARQFSDGRAYRDGGSPTRMAYLGPRLSMTASNADHFLQVSPRQLPVVAAALLRVIMDRGWNRNDLGPVRPALDALLKSSPLPALDQEVLLTVGRAFTSAHRPVALAGPQYGGGPAATGTALCAALLNYAVGAIGATVDFSRPHALSSSARDAELDLFLSSLGPQDVLFVVDANPAYARTAAAERLQGAGMVVYLGSLLDETAELARWVLPTDTPLESWGEYQPEPGVDGLMQPVMGRLYDTRGACDILIALARQAGRPLRTARGTAPADLLQWLKERRGFGGGDQAERGWQAALRTGGAWPATPPASGTAPAPRLAGISFQAQRPTAPARIEDVELWPWASIMLYDGRLANRGWLQEAPDPITFIVWGNWIDLHPKKAAALGIESGDLVQLTTVAGSLRAPARLTTEIHEQSAAIGLGQGHSALGKNARGVGSNAFMLLDAAQRAGSFPPCRVSRVAADAPRPIRTALCREQLHRDLLQSVPLSVLRAANPPKEEFDLPLPEGYHADRDLYPPHEHAKHRWAMVIDLQRCIGCGTCAVACYAENNVPVIGPELVADGREMAWLRVPPYRVPGSPWRYAWLPLHCQHCDAAPCEPVCPVFAAVHNEEGLNAQIYNRCIGTRYCSNNCPYKVRRFNWVNLEWRKPLDLQLNPEVTVRQRGVMEKCTFCVQRIRQAQYRAAREGRKLQDGEVVPACAQTCPGGVFTFGDLLDPGAQVTRITRGDPRRYHLLHELNTKPAVTFLRRVDNDVV</sequence>
<dbReference type="Pfam" id="PF01568">
    <property type="entry name" value="Molydop_binding"/>
    <property type="match status" value="1"/>
</dbReference>
<dbReference type="RefSeq" id="WP_183344347.1">
    <property type="nucleotide sequence ID" value="NZ_BLXY01000001.1"/>
</dbReference>
<protein>
    <submittedName>
        <fullName evidence="12">4Fe-4S dicluster domain-containing protein</fullName>
    </submittedName>
    <submittedName>
        <fullName evidence="11">Fe-S-cluster-containing hydrogenase</fullName>
    </submittedName>
</protein>
<evidence type="ECO:0000313" key="13">
    <source>
        <dbReference type="Proteomes" id="UP000568888"/>
    </source>
</evidence>
<evidence type="ECO:0000256" key="1">
    <source>
        <dbReference type="ARBA" id="ARBA00010312"/>
    </source>
</evidence>
<evidence type="ECO:0000259" key="9">
    <source>
        <dbReference type="PROSITE" id="PS51379"/>
    </source>
</evidence>
<dbReference type="InterPro" id="IPR009010">
    <property type="entry name" value="Asp_de-COase-like_dom_sf"/>
</dbReference>
<dbReference type="Pfam" id="PF00384">
    <property type="entry name" value="Molybdopterin"/>
    <property type="match status" value="1"/>
</dbReference>
<name>A0A6V8MRF8_9BACT</name>
<dbReference type="GO" id="GO:0051539">
    <property type="term" value="F:4 iron, 4 sulfur cluster binding"/>
    <property type="evidence" value="ECO:0007669"/>
    <property type="project" value="UniProtKB-KW"/>
</dbReference>
<dbReference type="InterPro" id="IPR017896">
    <property type="entry name" value="4Fe4S_Fe-S-bd"/>
</dbReference>
<feature type="domain" description="4Fe-4S ferredoxin-type" evidence="9">
    <location>
        <begin position="738"/>
        <end position="769"/>
    </location>
</feature>
<reference evidence="11" key="2">
    <citation type="journal article" date="2021" name="Int. J. Syst. Evol. Microbiol.">
        <title>Geomonas silvestris sp. nov., Geomonas paludis sp. nov. and Geomonas limicola sp. nov., isolated from terrestrial environments, and emended description of the genus Geomonas.</title>
        <authorList>
            <person name="Itoh H."/>
            <person name="Xu Z."/>
            <person name="Masuda Y."/>
            <person name="Ushijima N."/>
            <person name="Hayakawa C."/>
            <person name="Shiratori Y."/>
            <person name="Senoo K."/>
        </authorList>
    </citation>
    <scope>NUCLEOTIDE SEQUENCE</scope>
    <source>
        <strain evidence="11">Red736</strain>
    </source>
</reference>
<dbReference type="SUPFAM" id="SSF50692">
    <property type="entry name" value="ADC-like"/>
    <property type="match status" value="1"/>
</dbReference>
<feature type="domain" description="4Fe-4S Mo/W bis-MGD-type" evidence="10">
    <location>
        <begin position="47"/>
        <end position="103"/>
    </location>
</feature>
<keyword evidence="2" id="KW-0004">4Fe-4S</keyword>
<dbReference type="GO" id="GO:0043546">
    <property type="term" value="F:molybdopterin cofactor binding"/>
    <property type="evidence" value="ECO:0007669"/>
    <property type="project" value="InterPro"/>
</dbReference>
<evidence type="ECO:0000256" key="8">
    <source>
        <dbReference type="ARBA" id="ARBA00023014"/>
    </source>
</evidence>
<evidence type="ECO:0000313" key="14">
    <source>
        <dbReference type="Proteomes" id="UP000831485"/>
    </source>
</evidence>
<keyword evidence="3" id="KW-0500">Molybdenum</keyword>
<keyword evidence="4" id="KW-0479">Metal-binding</keyword>
<dbReference type="InterPro" id="IPR006656">
    <property type="entry name" value="Mopterin_OxRdtase"/>
</dbReference>
<evidence type="ECO:0000256" key="2">
    <source>
        <dbReference type="ARBA" id="ARBA00022485"/>
    </source>
</evidence>
<dbReference type="PANTHER" id="PTHR43742">
    <property type="entry name" value="TRIMETHYLAMINE-N-OXIDE REDUCTASE"/>
    <property type="match status" value="1"/>
</dbReference>
<dbReference type="Gene3D" id="2.40.40.20">
    <property type="match status" value="1"/>
</dbReference>
<evidence type="ECO:0000256" key="7">
    <source>
        <dbReference type="ARBA" id="ARBA00023004"/>
    </source>
</evidence>
<dbReference type="Gene3D" id="3.30.2070.10">
    <property type="entry name" value="Formate dehydrogenase/DMSO reductase"/>
    <property type="match status" value="1"/>
</dbReference>
<dbReference type="Gene3D" id="3.30.200.210">
    <property type="match status" value="1"/>
</dbReference>
<dbReference type="SUPFAM" id="SSF53706">
    <property type="entry name" value="Formate dehydrogenase/DMSO reductase, domains 1-3"/>
    <property type="match status" value="1"/>
</dbReference>